<evidence type="ECO:0000313" key="3">
    <source>
        <dbReference type="Proteomes" id="UP000265875"/>
    </source>
</evidence>
<organism evidence="2 3">
    <name type="scientific">Pseudomonas monteilii</name>
    <dbReference type="NCBI Taxonomy" id="76759"/>
    <lineage>
        <taxon>Bacteria</taxon>
        <taxon>Pseudomonadati</taxon>
        <taxon>Pseudomonadota</taxon>
        <taxon>Gammaproteobacteria</taxon>
        <taxon>Pseudomonadales</taxon>
        <taxon>Pseudomonadaceae</taxon>
        <taxon>Pseudomonas</taxon>
    </lineage>
</organism>
<evidence type="ECO:0000313" key="2">
    <source>
        <dbReference type="EMBL" id="RII77541.1"/>
    </source>
</evidence>
<proteinExistence type="predicted"/>
<comment type="caution">
    <text evidence="2">The sequence shown here is derived from an EMBL/GenBank/DDBJ whole genome shotgun (WGS) entry which is preliminary data.</text>
</comment>
<dbReference type="AlphaFoldDB" id="A0A399M725"/>
<protein>
    <submittedName>
        <fullName evidence="2">DUF3893 domain-containing protein</fullName>
    </submittedName>
</protein>
<accession>A0A399M725</accession>
<sequence>MNDGAGDGLPPVPKNAWLIRTRSDYQTAQMTGVHSLSPLAPMYIGNRIGVHQAEHQDLVYYFTSYSKTFNKVRSHRYHTRYDVSQAQLKDSWQQLGVTEFVMIQEGNFANKDQVALQAGYWCKNAPLWDGYLRLPSPLHAARQIAEDHPVAEKLRKGRF</sequence>
<dbReference type="EMBL" id="QWLL01000030">
    <property type="protein sequence ID" value="RII77541.1"/>
    <property type="molecule type" value="Genomic_DNA"/>
</dbReference>
<gene>
    <name evidence="2" type="ORF">D0894_12090</name>
</gene>
<dbReference type="InterPro" id="IPR024996">
    <property type="entry name" value="RNaseH_pPIWI_RE"/>
</dbReference>
<name>A0A399M725_9PSED</name>
<reference evidence="2 3" key="1">
    <citation type="submission" date="2018-08" db="EMBL/GenBank/DDBJ databases">
        <title>Draft genome sequence of the cyanotroph, Pseudomonas monteilii BCN3.</title>
        <authorList>
            <person name="Jones L.B."/>
            <person name="Kunz D.A."/>
        </authorList>
    </citation>
    <scope>NUCLEOTIDE SEQUENCE [LARGE SCALE GENOMIC DNA]</scope>
    <source>
        <strain evidence="2 3">BCN3</strain>
    </source>
</reference>
<feature type="domain" description="pPIWI-RE RNaseH" evidence="1">
    <location>
        <begin position="16"/>
        <end position="149"/>
    </location>
</feature>
<evidence type="ECO:0000259" key="1">
    <source>
        <dbReference type="Pfam" id="PF13032"/>
    </source>
</evidence>
<dbReference type="Pfam" id="PF13032">
    <property type="entry name" value="RNaseH_pPIWI_RE"/>
    <property type="match status" value="1"/>
</dbReference>
<dbReference type="Proteomes" id="UP000265875">
    <property type="component" value="Unassembled WGS sequence"/>
</dbReference>